<evidence type="ECO:0000313" key="3">
    <source>
        <dbReference type="Proteomes" id="UP000515955"/>
    </source>
</evidence>
<evidence type="ECO:0008006" key="4">
    <source>
        <dbReference type="Google" id="ProtNLM"/>
    </source>
</evidence>
<dbReference type="RefSeq" id="WP_187542472.1">
    <property type="nucleotide sequence ID" value="NZ_CP060717.1"/>
</dbReference>
<dbReference type="EMBL" id="CP060717">
    <property type="protein sequence ID" value="QNN65481.1"/>
    <property type="molecule type" value="Genomic_DNA"/>
</dbReference>
<feature type="chain" id="PRO_5028855897" description="Periplasmic heavy metal sensor" evidence="1">
    <location>
        <begin position="16"/>
        <end position="138"/>
    </location>
</feature>
<keyword evidence="3" id="KW-1185">Reference proteome</keyword>
<dbReference type="Proteomes" id="UP000515955">
    <property type="component" value="Chromosome"/>
</dbReference>
<proteinExistence type="predicted"/>
<organism evidence="2 3">
    <name type="scientific">Sphingomonas rhizophila</name>
    <dbReference type="NCBI Taxonomy" id="2071607"/>
    <lineage>
        <taxon>Bacteria</taxon>
        <taxon>Pseudomonadati</taxon>
        <taxon>Pseudomonadota</taxon>
        <taxon>Alphaproteobacteria</taxon>
        <taxon>Sphingomonadales</taxon>
        <taxon>Sphingomonadaceae</taxon>
        <taxon>Sphingomonas</taxon>
    </lineage>
</organism>
<gene>
    <name evidence="2" type="ORF">H9L12_02435</name>
</gene>
<feature type="signal peptide" evidence="1">
    <location>
        <begin position="1"/>
        <end position="15"/>
    </location>
</feature>
<evidence type="ECO:0000256" key="1">
    <source>
        <dbReference type="SAM" id="SignalP"/>
    </source>
</evidence>
<protein>
    <recommendedName>
        <fullName evidence="4">Periplasmic heavy metal sensor</fullName>
    </recommendedName>
</protein>
<dbReference type="AlphaFoldDB" id="A0A7G9SCA6"/>
<evidence type="ECO:0000313" key="2">
    <source>
        <dbReference type="EMBL" id="QNN65481.1"/>
    </source>
</evidence>
<keyword evidence="1" id="KW-0732">Signal</keyword>
<accession>A0A7G9SCA6</accession>
<reference evidence="2 3" key="1">
    <citation type="submission" date="2020-08" db="EMBL/GenBank/DDBJ databases">
        <title>Genome sequence of Sphingomonas rhizophila KACC 19189T.</title>
        <authorList>
            <person name="Hyun D.-W."/>
            <person name="Bae J.-W."/>
        </authorList>
    </citation>
    <scope>NUCLEOTIDE SEQUENCE [LARGE SCALE GENOMIC DNA]</scope>
    <source>
        <strain evidence="2 3">KACC 19189</strain>
    </source>
</reference>
<sequence>MIALFALLVAAQAVAPQPVTVVRTPPVVAVPADPLAGMTAAGRALVTAQLPVQRALKEADAQAIAAAHQQVVAVLARRPMDLAALRTALAARDAAVDTARRAQSQRAIDLMAKLVEADRQIVARALLADGAATPAAAR</sequence>
<name>A0A7G9SCA6_9SPHN</name>
<dbReference type="KEGG" id="srhi:H9L12_02435"/>